<dbReference type="InterPro" id="IPR001498">
    <property type="entry name" value="Impact_N"/>
</dbReference>
<evidence type="ECO:0000313" key="4">
    <source>
        <dbReference type="EMBL" id="MCT7359677.1"/>
    </source>
</evidence>
<dbReference type="GO" id="GO:0005737">
    <property type="term" value="C:cytoplasm"/>
    <property type="evidence" value="ECO:0007669"/>
    <property type="project" value="TreeGrafter"/>
</dbReference>
<comment type="similarity">
    <text evidence="1">Belongs to the IMPACT family.</text>
</comment>
<evidence type="ECO:0000259" key="3">
    <source>
        <dbReference type="Pfam" id="PF01205"/>
    </source>
</evidence>
<feature type="domain" description="Impact N-terminal" evidence="3">
    <location>
        <begin position="15"/>
        <end position="131"/>
    </location>
</feature>
<dbReference type="InterPro" id="IPR020569">
    <property type="entry name" value="UPF0029_Impact_CS"/>
</dbReference>
<dbReference type="PANTHER" id="PTHR16301:SF20">
    <property type="entry name" value="IMPACT FAMILY MEMBER YIGZ"/>
    <property type="match status" value="1"/>
</dbReference>
<comment type="caution">
    <text evidence="4">The sequence shown here is derived from an EMBL/GenBank/DDBJ whole genome shotgun (WGS) entry which is preliminary data.</text>
</comment>
<dbReference type="Proteomes" id="UP001147830">
    <property type="component" value="Unassembled WGS sequence"/>
</dbReference>
<proteinExistence type="inferred from homology"/>
<gene>
    <name evidence="4" type="ORF">NYR02_11690</name>
</gene>
<evidence type="ECO:0000256" key="1">
    <source>
        <dbReference type="ARBA" id="ARBA00007665"/>
    </source>
</evidence>
<protein>
    <submittedName>
        <fullName evidence="4">YigZ family protein</fullName>
    </submittedName>
</protein>
<dbReference type="Gene3D" id="3.30.230.30">
    <property type="entry name" value="Impact, N-terminal domain"/>
    <property type="match status" value="1"/>
</dbReference>
<accession>A0A9X2WFX5</accession>
<dbReference type="SUPFAM" id="SSF54211">
    <property type="entry name" value="Ribosomal protein S5 domain 2-like"/>
    <property type="match status" value="1"/>
</dbReference>
<reference evidence="4" key="1">
    <citation type="journal article" date="2022" name="Front. Microbiol.">
        <title>Genome-based taxonomic rearrangement of Oceanobacter-related bacteria including the description of Thalassolituus hydrocarbonoclasticus sp. nov. and Thalassolituus pacificus sp. nov. and emended description of the genus Thalassolituus.</title>
        <authorList>
            <person name="Dong C."/>
            <person name="Wei L."/>
            <person name="Wang J."/>
            <person name="Lai Q."/>
            <person name="Huang Z."/>
            <person name="Shao Z."/>
        </authorList>
    </citation>
    <scope>NUCLEOTIDE SEQUENCE</scope>
    <source>
        <strain evidence="4">59MF3M-4</strain>
    </source>
</reference>
<evidence type="ECO:0000256" key="2">
    <source>
        <dbReference type="SAM" id="MobiDB-lite"/>
    </source>
</evidence>
<feature type="region of interest" description="Disordered" evidence="2">
    <location>
        <begin position="62"/>
        <end position="86"/>
    </location>
</feature>
<evidence type="ECO:0000313" key="5">
    <source>
        <dbReference type="Proteomes" id="UP001147830"/>
    </source>
</evidence>
<dbReference type="RefSeq" id="WP_260976540.1">
    <property type="nucleotide sequence ID" value="NZ_JAOANI010000019.1"/>
</dbReference>
<organism evidence="4 5">
    <name type="scientific">Thalassolituus pacificus</name>
    <dbReference type="NCBI Taxonomy" id="2975440"/>
    <lineage>
        <taxon>Bacteria</taxon>
        <taxon>Pseudomonadati</taxon>
        <taxon>Pseudomonadota</taxon>
        <taxon>Gammaproteobacteria</taxon>
        <taxon>Oceanospirillales</taxon>
        <taxon>Oceanospirillaceae</taxon>
        <taxon>Thalassolituus</taxon>
    </lineage>
</organism>
<dbReference type="EMBL" id="JAOANI010000019">
    <property type="protein sequence ID" value="MCT7359677.1"/>
    <property type="molecule type" value="Genomic_DNA"/>
</dbReference>
<dbReference type="Pfam" id="PF01205">
    <property type="entry name" value="Impact_N"/>
    <property type="match status" value="1"/>
</dbReference>
<dbReference type="InterPro" id="IPR036956">
    <property type="entry name" value="Impact_N_sf"/>
</dbReference>
<reference evidence="4" key="2">
    <citation type="submission" date="2022-08" db="EMBL/GenBank/DDBJ databases">
        <authorList>
            <person name="Dong C."/>
        </authorList>
    </citation>
    <scope>NUCLEOTIDE SEQUENCE</scope>
    <source>
        <strain evidence="4">59MF3M-4</strain>
    </source>
</reference>
<dbReference type="InterPro" id="IPR020568">
    <property type="entry name" value="Ribosomal_Su5_D2-typ_SF"/>
</dbReference>
<name>A0A9X2WFX5_9GAMM</name>
<dbReference type="InterPro" id="IPR023582">
    <property type="entry name" value="Impact"/>
</dbReference>
<dbReference type="AlphaFoldDB" id="A0A9X2WFX5"/>
<sequence>MRQPLISLQTETEEKRSRFISRIAPVDCEQSVRDLLALAWLQHPKASHICWAFRLQAHTTDNTDDERNSQLQEGYSDDGEPSGTAGMPILKQLRHDDLVNCVLLVIRYYGGTKLGTGGLQRAYSRSAQEVLTQLSDDQCEHLIRRERITIFCDFSEEAHIRYLIDRYGCVLISSQYDQRGVNIVVDIAEGDNRLKQDILVRAGVYFDE</sequence>
<keyword evidence="5" id="KW-1185">Reference proteome</keyword>
<dbReference type="GO" id="GO:0006446">
    <property type="term" value="P:regulation of translational initiation"/>
    <property type="evidence" value="ECO:0007669"/>
    <property type="project" value="TreeGrafter"/>
</dbReference>
<dbReference type="PANTHER" id="PTHR16301">
    <property type="entry name" value="IMPACT-RELATED"/>
    <property type="match status" value="1"/>
</dbReference>
<dbReference type="PROSITE" id="PS00910">
    <property type="entry name" value="UPF0029"/>
    <property type="match status" value="1"/>
</dbReference>